<evidence type="ECO:0000256" key="6">
    <source>
        <dbReference type="ARBA" id="ARBA00023136"/>
    </source>
</evidence>
<dbReference type="PROSITE" id="PS00221">
    <property type="entry name" value="MIP"/>
    <property type="match status" value="1"/>
</dbReference>
<evidence type="ECO:0000256" key="4">
    <source>
        <dbReference type="ARBA" id="ARBA00022692"/>
    </source>
</evidence>
<evidence type="ECO:0000313" key="9">
    <source>
        <dbReference type="EMBL" id="SEP00915.1"/>
    </source>
</evidence>
<accession>A0A1H8UCJ7</accession>
<proteinExistence type="inferred from homology"/>
<reference evidence="9 10" key="1">
    <citation type="submission" date="2016-10" db="EMBL/GenBank/DDBJ databases">
        <authorList>
            <person name="de Groot N.N."/>
        </authorList>
    </citation>
    <scope>NUCLEOTIDE SEQUENCE [LARGE SCALE GENOMIC DNA]</scope>
    <source>
        <strain evidence="9 10">DSM 13305</strain>
    </source>
</reference>
<sequence>MRDSVWGEYLAEVIGTAFLIMGGTGVAAMAILYGSFSGDYWGICVLWGLAVTFAVYLVGAISGAHLNPAVTIAFAIYGGFPWKKVFGFIIAQVIGAFIGAAITYQLYSPVIDAYNIVHNTTRDAAQGLTTAGVFFTSPNAGITTGHAFIDQIILTAALVIGILAISDKWNTNSPGANTAPLMVGLLVALVGGFGGQLEAWAINPARDLGPRLFCWLMGWGQNAFPGIQGYWWVPLIAPVIGGILAGAIYNFLLQPFMPGNPDRVKAAGIMKKAEVN</sequence>
<organism evidence="9 10">
    <name type="scientific">Propionispora vibrioides</name>
    <dbReference type="NCBI Taxonomy" id="112903"/>
    <lineage>
        <taxon>Bacteria</taxon>
        <taxon>Bacillati</taxon>
        <taxon>Bacillota</taxon>
        <taxon>Negativicutes</taxon>
        <taxon>Selenomonadales</taxon>
        <taxon>Sporomusaceae</taxon>
        <taxon>Propionispora</taxon>
    </lineage>
</organism>
<dbReference type="Proteomes" id="UP000198847">
    <property type="component" value="Unassembled WGS sequence"/>
</dbReference>
<comment type="similarity">
    <text evidence="2 7">Belongs to the MIP/aquaporin (TC 1.A.8) family.</text>
</comment>
<evidence type="ECO:0000313" key="10">
    <source>
        <dbReference type="Proteomes" id="UP000198847"/>
    </source>
</evidence>
<dbReference type="SUPFAM" id="SSF81338">
    <property type="entry name" value="Aquaporin-like"/>
    <property type="match status" value="1"/>
</dbReference>
<name>A0A1H8UCJ7_9FIRM</name>
<dbReference type="STRING" id="112903.SAMN04490178_108141"/>
<protein>
    <submittedName>
        <fullName evidence="9">Glycerol uptake facilitator protein</fullName>
    </submittedName>
</protein>
<evidence type="ECO:0000256" key="7">
    <source>
        <dbReference type="RuleBase" id="RU000477"/>
    </source>
</evidence>
<keyword evidence="10" id="KW-1185">Reference proteome</keyword>
<dbReference type="AlphaFoldDB" id="A0A1H8UCJ7"/>
<keyword evidence="5 8" id="KW-1133">Transmembrane helix</keyword>
<feature type="transmembrane region" description="Helical" evidence="8">
    <location>
        <begin position="40"/>
        <end position="64"/>
    </location>
</feature>
<dbReference type="NCBIfam" id="TIGR00861">
    <property type="entry name" value="MIP"/>
    <property type="match status" value="1"/>
</dbReference>
<feature type="transmembrane region" description="Helical" evidence="8">
    <location>
        <begin position="147"/>
        <end position="166"/>
    </location>
</feature>
<comment type="subcellular location">
    <subcellularLocation>
        <location evidence="1">Membrane</location>
        <topology evidence="1">Multi-pass membrane protein</topology>
    </subcellularLocation>
</comment>
<keyword evidence="4 7" id="KW-0812">Transmembrane</keyword>
<feature type="transmembrane region" description="Helical" evidence="8">
    <location>
        <begin position="85"/>
        <end position="107"/>
    </location>
</feature>
<evidence type="ECO:0000256" key="2">
    <source>
        <dbReference type="ARBA" id="ARBA00006175"/>
    </source>
</evidence>
<dbReference type="PANTHER" id="PTHR43829">
    <property type="entry name" value="AQUAPORIN OR AQUAGLYCEROPORIN RELATED"/>
    <property type="match status" value="1"/>
</dbReference>
<dbReference type="PANTHER" id="PTHR43829:SF9">
    <property type="entry name" value="AQUAPORIN-9"/>
    <property type="match status" value="1"/>
</dbReference>
<dbReference type="RefSeq" id="WP_091745926.1">
    <property type="nucleotide sequence ID" value="NZ_FODY01000008.1"/>
</dbReference>
<dbReference type="Pfam" id="PF00230">
    <property type="entry name" value="MIP"/>
    <property type="match status" value="1"/>
</dbReference>
<feature type="transmembrane region" description="Helical" evidence="8">
    <location>
        <begin position="9"/>
        <end position="34"/>
    </location>
</feature>
<dbReference type="GO" id="GO:0005886">
    <property type="term" value="C:plasma membrane"/>
    <property type="evidence" value="ECO:0007669"/>
    <property type="project" value="TreeGrafter"/>
</dbReference>
<dbReference type="EMBL" id="FODY01000008">
    <property type="protein sequence ID" value="SEP00915.1"/>
    <property type="molecule type" value="Genomic_DNA"/>
</dbReference>
<dbReference type="InterPro" id="IPR000425">
    <property type="entry name" value="MIP"/>
</dbReference>
<dbReference type="InterPro" id="IPR023271">
    <property type="entry name" value="Aquaporin-like"/>
</dbReference>
<evidence type="ECO:0000256" key="5">
    <source>
        <dbReference type="ARBA" id="ARBA00022989"/>
    </source>
</evidence>
<dbReference type="Gene3D" id="1.20.1080.10">
    <property type="entry name" value="Glycerol uptake facilitator protein"/>
    <property type="match status" value="1"/>
</dbReference>
<dbReference type="PRINTS" id="PR00783">
    <property type="entry name" value="MINTRINSICP"/>
</dbReference>
<evidence type="ECO:0000256" key="3">
    <source>
        <dbReference type="ARBA" id="ARBA00022448"/>
    </source>
</evidence>
<evidence type="ECO:0000256" key="1">
    <source>
        <dbReference type="ARBA" id="ARBA00004141"/>
    </source>
</evidence>
<dbReference type="GO" id="GO:0015254">
    <property type="term" value="F:glycerol channel activity"/>
    <property type="evidence" value="ECO:0007669"/>
    <property type="project" value="TreeGrafter"/>
</dbReference>
<dbReference type="InterPro" id="IPR050363">
    <property type="entry name" value="MIP/Aquaporin"/>
</dbReference>
<gene>
    <name evidence="9" type="ORF">SAMN04490178_108141</name>
</gene>
<evidence type="ECO:0000256" key="8">
    <source>
        <dbReference type="SAM" id="Phobius"/>
    </source>
</evidence>
<dbReference type="InterPro" id="IPR022357">
    <property type="entry name" value="MIP_CS"/>
</dbReference>
<feature type="transmembrane region" description="Helical" evidence="8">
    <location>
        <begin position="229"/>
        <end position="253"/>
    </location>
</feature>
<dbReference type="OrthoDB" id="9807293at2"/>
<dbReference type="CDD" id="cd00333">
    <property type="entry name" value="MIP"/>
    <property type="match status" value="1"/>
</dbReference>
<keyword evidence="6 8" id="KW-0472">Membrane</keyword>
<feature type="transmembrane region" description="Helical" evidence="8">
    <location>
        <begin position="178"/>
        <end position="202"/>
    </location>
</feature>
<keyword evidence="3 7" id="KW-0813">Transport</keyword>